<evidence type="ECO:0000256" key="4">
    <source>
        <dbReference type="ARBA" id="ARBA00022603"/>
    </source>
</evidence>
<dbReference type="SUPFAM" id="SSF46689">
    <property type="entry name" value="Homeodomain-like"/>
    <property type="match status" value="2"/>
</dbReference>
<dbReference type="RefSeq" id="WP_330086150.1">
    <property type="nucleotide sequence ID" value="NZ_JAUGZK010000001.1"/>
</dbReference>
<evidence type="ECO:0000256" key="9">
    <source>
        <dbReference type="ARBA" id="ARBA00023204"/>
    </source>
</evidence>
<dbReference type="EMBL" id="JAUGZK010000001">
    <property type="protein sequence ID" value="MEE2022788.1"/>
    <property type="molecule type" value="Genomic_DNA"/>
</dbReference>
<evidence type="ECO:0000256" key="5">
    <source>
        <dbReference type="ARBA" id="ARBA00022763"/>
    </source>
</evidence>
<evidence type="ECO:0000313" key="11">
    <source>
        <dbReference type="EMBL" id="MEE2022788.1"/>
    </source>
</evidence>
<dbReference type="InterPro" id="IPR037046">
    <property type="entry name" value="AlkA_N_sf"/>
</dbReference>
<keyword evidence="8" id="KW-0804">Transcription</keyword>
<accession>A0ABU7JBP4</accession>
<dbReference type="PANTHER" id="PTHR43003">
    <property type="entry name" value="DNA-3-METHYLADENINE GLYCOSYLASE"/>
    <property type="match status" value="1"/>
</dbReference>
<evidence type="ECO:0000259" key="10">
    <source>
        <dbReference type="PROSITE" id="PS01124"/>
    </source>
</evidence>
<evidence type="ECO:0000313" key="12">
    <source>
        <dbReference type="Proteomes" id="UP001339167"/>
    </source>
</evidence>
<dbReference type="SMART" id="SM00342">
    <property type="entry name" value="HTH_ARAC"/>
    <property type="match status" value="1"/>
</dbReference>
<evidence type="ECO:0000256" key="3">
    <source>
        <dbReference type="ARBA" id="ARBA00012000"/>
    </source>
</evidence>
<proteinExistence type="predicted"/>
<dbReference type="InterPro" id="IPR051912">
    <property type="entry name" value="Alkylbase_DNA_Glycosylase/TA"/>
</dbReference>
<dbReference type="Gene3D" id="1.10.10.60">
    <property type="entry name" value="Homeodomain-like"/>
    <property type="match status" value="1"/>
</dbReference>
<evidence type="ECO:0000256" key="7">
    <source>
        <dbReference type="ARBA" id="ARBA00023159"/>
    </source>
</evidence>
<dbReference type="Gene3D" id="3.30.310.20">
    <property type="entry name" value="DNA-3-methyladenine glycosylase AlkA, N-terminal domain"/>
    <property type="match status" value="1"/>
</dbReference>
<keyword evidence="4" id="KW-0489">Methyltransferase</keyword>
<organism evidence="11 12">
    <name type="scientific">Alkalimonas mucilaginosa</name>
    <dbReference type="NCBI Taxonomy" id="3057676"/>
    <lineage>
        <taxon>Bacteria</taxon>
        <taxon>Pseudomonadati</taxon>
        <taxon>Pseudomonadota</taxon>
        <taxon>Gammaproteobacteria</taxon>
        <taxon>Alkalimonas</taxon>
    </lineage>
</organism>
<keyword evidence="6" id="KW-0805">Transcription regulation</keyword>
<dbReference type="EC" id="3.2.2.21" evidence="3"/>
<dbReference type="Pfam" id="PF06029">
    <property type="entry name" value="AlkA_N"/>
    <property type="match status" value="1"/>
</dbReference>
<protein>
    <recommendedName>
        <fullName evidence="3">DNA-3-methyladenine glycosylase II</fullName>
        <ecNumber evidence="3">3.2.2.21</ecNumber>
    </recommendedName>
</protein>
<dbReference type="Gene3D" id="1.10.1670.10">
    <property type="entry name" value="Helix-hairpin-Helix base-excision DNA repair enzymes (C-terminal)"/>
    <property type="match status" value="1"/>
</dbReference>
<evidence type="ECO:0000256" key="8">
    <source>
        <dbReference type="ARBA" id="ARBA00023163"/>
    </source>
</evidence>
<evidence type="ECO:0000256" key="2">
    <source>
        <dbReference type="ARBA" id="ARBA00001947"/>
    </source>
</evidence>
<keyword evidence="9" id="KW-0234">DNA repair</keyword>
<sequence>MLSADVCQQARQSRDPRFDGAFFTAVKSTGIFCRSICPAKTPLESNVEYFASAAAASVAGYRPCLRCRPDSAPGSPAWQGSHTSLQRALRLIDEGALQQSNQAQLAERLGISERYLRRLFQQHLGIAPKQYALHQQVLFAKKLLHETQLPIQHIAVMAGFHSIRRFNDAFVKQLQLSPSQIRRSTVPTSDGLLTLELSYRPPLAWPSLLAFWQARALDKVEWCTATGYGRSFHWQGHTGSFYVEPGTANQLRLQLHYPAGHEIWSLIRHIRRLLDLDADCTLIEQQLRQHPWFQQHLISGLRIPGVWSLWEAGIRAILGQQISVAAARTQLNRLVAALGEPLPEQPDKRLFPTPAAVADSELLMLKLPQSRRQTLRDFASLMLQQPEAPPEQWLAIKGIGPWTCHYASLRGLQDSDIWLGGDLGIKKALQQHDNDMSHQQLAPWRSYATLQLWFQTATVANNSPQTGQRHD</sequence>
<dbReference type="InterPro" id="IPR010316">
    <property type="entry name" value="AlkA_N"/>
</dbReference>
<dbReference type="SMART" id="SM00478">
    <property type="entry name" value="ENDO3c"/>
    <property type="match status" value="1"/>
</dbReference>
<dbReference type="Gene3D" id="3.40.10.10">
    <property type="entry name" value="DNA Methylphosphotriester Repair Domain"/>
    <property type="match status" value="1"/>
</dbReference>
<keyword evidence="7" id="KW-0010">Activator</keyword>
<keyword evidence="5" id="KW-0227">DNA damage</keyword>
<dbReference type="InterPro" id="IPR009057">
    <property type="entry name" value="Homeodomain-like_sf"/>
</dbReference>
<name>A0ABU7JBP4_9GAMM</name>
<comment type="catalytic activity">
    <reaction evidence="1">
        <text>Hydrolysis of alkylated DNA, releasing 3-methyladenine, 3-methylguanine, 7-methylguanine and 7-methyladenine.</text>
        <dbReference type="EC" id="3.2.2.21"/>
    </reaction>
</comment>
<dbReference type="InterPro" id="IPR004026">
    <property type="entry name" value="Ada_DNA_repair_Zn-bd"/>
</dbReference>
<dbReference type="Pfam" id="PF02805">
    <property type="entry name" value="Ada_Zn_binding"/>
    <property type="match status" value="1"/>
</dbReference>
<dbReference type="InterPro" id="IPR023170">
    <property type="entry name" value="HhH_base_excis_C"/>
</dbReference>
<dbReference type="PROSITE" id="PS01124">
    <property type="entry name" value="HTH_ARAC_FAMILY_2"/>
    <property type="match status" value="1"/>
</dbReference>
<reference evidence="11 12" key="1">
    <citation type="submission" date="2023-06" db="EMBL/GenBank/DDBJ databases">
        <title>Alkalimonas sp., MEB004 an alkaliphilic bacterium isolated from Lonar Lake, India.</title>
        <authorList>
            <person name="Joshi A."/>
            <person name="Thite S."/>
        </authorList>
    </citation>
    <scope>NUCLEOTIDE SEQUENCE [LARGE SCALE GENOMIC DNA]</scope>
    <source>
        <strain evidence="11 12">MEB004</strain>
    </source>
</reference>
<dbReference type="Proteomes" id="UP001339167">
    <property type="component" value="Unassembled WGS sequence"/>
</dbReference>
<dbReference type="InterPro" id="IPR003265">
    <property type="entry name" value="HhH-GPD_domain"/>
</dbReference>
<dbReference type="InterPro" id="IPR018060">
    <property type="entry name" value="HTH_AraC"/>
</dbReference>
<dbReference type="InterPro" id="IPR035451">
    <property type="entry name" value="Ada-like_dom_sf"/>
</dbReference>
<gene>
    <name evidence="11" type="ORF">QWF21_00910</name>
</gene>
<comment type="cofactor">
    <cofactor evidence="2">
        <name>Zn(2+)</name>
        <dbReference type="ChEBI" id="CHEBI:29105"/>
    </cofactor>
</comment>
<dbReference type="SUPFAM" id="SSF48150">
    <property type="entry name" value="DNA-glycosylase"/>
    <property type="match status" value="1"/>
</dbReference>
<keyword evidence="12" id="KW-1185">Reference proteome</keyword>
<dbReference type="SUPFAM" id="SSF57884">
    <property type="entry name" value="Ada DNA repair protein, N-terminal domain (N-Ada 10)"/>
    <property type="match status" value="1"/>
</dbReference>
<evidence type="ECO:0000256" key="1">
    <source>
        <dbReference type="ARBA" id="ARBA00000086"/>
    </source>
</evidence>
<comment type="caution">
    <text evidence="11">The sequence shown here is derived from an EMBL/GenBank/DDBJ whole genome shotgun (WGS) entry which is preliminary data.</text>
</comment>
<dbReference type="Gene3D" id="1.10.340.30">
    <property type="entry name" value="Hypothetical protein, domain 2"/>
    <property type="match status" value="1"/>
</dbReference>
<dbReference type="SMART" id="SM01009">
    <property type="entry name" value="AlkA_N"/>
    <property type="match status" value="1"/>
</dbReference>
<dbReference type="PANTHER" id="PTHR43003:SF13">
    <property type="entry name" value="DNA-3-METHYLADENINE GLYCOSYLASE 2"/>
    <property type="match status" value="1"/>
</dbReference>
<dbReference type="Pfam" id="PF12833">
    <property type="entry name" value="HTH_18"/>
    <property type="match status" value="1"/>
</dbReference>
<evidence type="ECO:0000256" key="6">
    <source>
        <dbReference type="ARBA" id="ARBA00023015"/>
    </source>
</evidence>
<dbReference type="InterPro" id="IPR011257">
    <property type="entry name" value="DNA_glycosylase"/>
</dbReference>
<feature type="domain" description="HTH araC/xylS-type" evidence="10">
    <location>
        <begin position="86"/>
        <end position="184"/>
    </location>
</feature>
<keyword evidence="4" id="KW-0808">Transferase</keyword>
<dbReference type="SUPFAM" id="SSF55945">
    <property type="entry name" value="TATA-box binding protein-like"/>
    <property type="match status" value="1"/>
</dbReference>